<accession>A0ACC3C9Q6</accession>
<gene>
    <name evidence="1" type="ORF">I4F81_009391</name>
</gene>
<sequence length="369" mass="39878">MHGHLLESFGSKLSSVATSVDTLKSVLEQRSFAAHCSDQNMEEGGGVGDVDIEGGAGGVAYGSAVAVAVVPGQEGAVQTARSKVRRVGASAADVKSFHNDGALSERALAISDARVKGLEAMVDIRRVLNDRLSVALSTAMTVKDIYYDTDSFSAMIMECTMARLGCDMSEASAFLKSYINQPVKCRGLLKDGALPSGSSSSEELKVFPVDNSKGPSIVRARIPLNAVLPHFIGALKQRVVAAFCRQVGIPAHQLSVLTALRWLANLEYTYSEDGRKGIRAGTIAIYDYLGAAERVQDKGVGSGKVVTMSIGHYGLSSGLVRHFLEGVVFDVYKEYLARQRKRIEPGFYVRWRVELFRVHAFLEKDTDVH</sequence>
<evidence type="ECO:0000313" key="1">
    <source>
        <dbReference type="EMBL" id="KAK1866879.1"/>
    </source>
</evidence>
<protein>
    <submittedName>
        <fullName evidence="1">Uncharacterized protein</fullName>
    </submittedName>
</protein>
<dbReference type="EMBL" id="CM020619">
    <property type="protein sequence ID" value="KAK1866879.1"/>
    <property type="molecule type" value="Genomic_DNA"/>
</dbReference>
<evidence type="ECO:0000313" key="2">
    <source>
        <dbReference type="Proteomes" id="UP000798662"/>
    </source>
</evidence>
<proteinExistence type="predicted"/>
<keyword evidence="2" id="KW-1185">Reference proteome</keyword>
<name>A0ACC3C9Q6_PYRYE</name>
<reference evidence="1" key="1">
    <citation type="submission" date="2019-11" db="EMBL/GenBank/DDBJ databases">
        <title>Nori genome reveals adaptations in red seaweeds to the harsh intertidal environment.</title>
        <authorList>
            <person name="Wang D."/>
            <person name="Mao Y."/>
        </authorList>
    </citation>
    <scope>NUCLEOTIDE SEQUENCE</scope>
    <source>
        <tissue evidence="1">Gametophyte</tissue>
    </source>
</reference>
<comment type="caution">
    <text evidence="1">The sequence shown here is derived from an EMBL/GenBank/DDBJ whole genome shotgun (WGS) entry which is preliminary data.</text>
</comment>
<organism evidence="1 2">
    <name type="scientific">Pyropia yezoensis</name>
    <name type="common">Susabi-nori</name>
    <name type="synonym">Porphyra yezoensis</name>
    <dbReference type="NCBI Taxonomy" id="2788"/>
    <lineage>
        <taxon>Eukaryota</taxon>
        <taxon>Rhodophyta</taxon>
        <taxon>Bangiophyceae</taxon>
        <taxon>Bangiales</taxon>
        <taxon>Bangiaceae</taxon>
        <taxon>Pyropia</taxon>
    </lineage>
</organism>
<dbReference type="Proteomes" id="UP000798662">
    <property type="component" value="Chromosome 2"/>
</dbReference>